<dbReference type="EMBL" id="FOIM01000002">
    <property type="protein sequence ID" value="SET16627.1"/>
    <property type="molecule type" value="Genomic_DNA"/>
</dbReference>
<dbReference type="GO" id="GO:0032259">
    <property type="term" value="P:methylation"/>
    <property type="evidence" value="ECO:0007669"/>
    <property type="project" value="UniProtKB-KW"/>
</dbReference>
<keyword evidence="4" id="KW-0808">Transferase</keyword>
<keyword evidence="1" id="KW-0949">S-adenosyl-L-methionine</keyword>
<proteinExistence type="inferred from homology"/>
<dbReference type="InterPro" id="IPR023370">
    <property type="entry name" value="TrmO-like_N"/>
</dbReference>
<protein>
    <submittedName>
        <fullName evidence="4">tRNA-Thr(GGU) m(6)t(6)A37 methyltransferase TsaA</fullName>
    </submittedName>
</protein>
<evidence type="ECO:0000256" key="1">
    <source>
        <dbReference type="ARBA" id="ARBA00022691"/>
    </source>
</evidence>
<dbReference type="PANTHER" id="PTHR12818:SF0">
    <property type="entry name" value="TRNA (ADENINE(37)-N6)-METHYLTRANSFERASE"/>
    <property type="match status" value="1"/>
</dbReference>
<dbReference type="Gene3D" id="2.40.30.70">
    <property type="entry name" value="YaeB-like"/>
    <property type="match status" value="1"/>
</dbReference>
<dbReference type="Proteomes" id="UP000198508">
    <property type="component" value="Unassembled WGS sequence"/>
</dbReference>
<evidence type="ECO:0000256" key="2">
    <source>
        <dbReference type="ARBA" id="ARBA00033753"/>
    </source>
</evidence>
<dbReference type="STRING" id="460384.SAMN05216313_102393"/>
<keyword evidence="4" id="KW-0489">Methyltransferase</keyword>
<dbReference type="CDD" id="cd09281">
    <property type="entry name" value="UPF0066"/>
    <property type="match status" value="1"/>
</dbReference>
<dbReference type="RefSeq" id="WP_092360968.1">
    <property type="nucleotide sequence ID" value="NZ_DAINWJ010000513.1"/>
</dbReference>
<accession>A0A1I0CB10</accession>
<dbReference type="SUPFAM" id="SSF118196">
    <property type="entry name" value="YaeB-like"/>
    <property type="match status" value="1"/>
</dbReference>
<comment type="similarity">
    <text evidence="2">Belongs to the tRNA methyltransferase O family.</text>
</comment>
<dbReference type="GO" id="GO:0008168">
    <property type="term" value="F:methyltransferase activity"/>
    <property type="evidence" value="ECO:0007669"/>
    <property type="project" value="UniProtKB-KW"/>
</dbReference>
<evidence type="ECO:0000259" key="3">
    <source>
        <dbReference type="PROSITE" id="PS51668"/>
    </source>
</evidence>
<feature type="domain" description="TsaA-like" evidence="3">
    <location>
        <begin position="6"/>
        <end position="130"/>
    </location>
</feature>
<reference evidence="5" key="1">
    <citation type="submission" date="2016-10" db="EMBL/GenBank/DDBJ databases">
        <authorList>
            <person name="Varghese N."/>
            <person name="Submissions S."/>
        </authorList>
    </citation>
    <scope>NUCLEOTIDE SEQUENCE [LARGE SCALE GENOMIC DNA]</scope>
    <source>
        <strain evidence="5">NLAE-zl-G277</strain>
    </source>
</reference>
<gene>
    <name evidence="4" type="ORF">SAMN05216313_102393</name>
</gene>
<dbReference type="AlphaFoldDB" id="A0A1I0CB10"/>
<keyword evidence="5" id="KW-1185">Reference proteome</keyword>
<organism evidence="4 5">
    <name type="scientific">Enterocloster lavalensis</name>
    <dbReference type="NCBI Taxonomy" id="460384"/>
    <lineage>
        <taxon>Bacteria</taxon>
        <taxon>Bacillati</taxon>
        <taxon>Bacillota</taxon>
        <taxon>Clostridia</taxon>
        <taxon>Lachnospirales</taxon>
        <taxon>Lachnospiraceae</taxon>
        <taxon>Enterocloster</taxon>
    </lineage>
</organism>
<sequence>MNHFQVNSIGTIHHSEEGPCIRVDNAYIPALKALEGFSHINVIWWFDRLDDQKSRSLLQTEQPYKGAPAVMGIFATRSPQRPNPLALTASQVTGLDPEAGIIRLAFIDAEENTPVLDIKPYTPSFDRIEHPGVPAWCSHWPRSSEESADFDWDEVFS</sequence>
<dbReference type="PANTHER" id="PTHR12818">
    <property type="entry name" value="TRNA (ADENINE(37)-N6)-METHYLTRANSFERASE"/>
    <property type="match status" value="1"/>
</dbReference>
<dbReference type="InterPro" id="IPR040372">
    <property type="entry name" value="YaeB-like"/>
</dbReference>
<name>A0A1I0CB10_9FIRM</name>
<dbReference type="InterPro" id="IPR036414">
    <property type="entry name" value="YaeB_N_sf"/>
</dbReference>
<dbReference type="Pfam" id="PF01980">
    <property type="entry name" value="TrmO_N"/>
    <property type="match status" value="1"/>
</dbReference>
<dbReference type="PROSITE" id="PS51668">
    <property type="entry name" value="TSAA_2"/>
    <property type="match status" value="1"/>
</dbReference>
<evidence type="ECO:0000313" key="5">
    <source>
        <dbReference type="Proteomes" id="UP000198508"/>
    </source>
</evidence>
<evidence type="ECO:0000313" key="4">
    <source>
        <dbReference type="EMBL" id="SET16627.1"/>
    </source>
</evidence>
<dbReference type="InterPro" id="IPR036413">
    <property type="entry name" value="YaeB-like_sf"/>
</dbReference>